<dbReference type="KEGG" id="bgt:106066778"/>
<dbReference type="OrthoDB" id="10504074at2759"/>
<organism evidence="1 2">
    <name type="scientific">Biomphalaria glabrata</name>
    <name type="common">Bloodfluke planorb</name>
    <name type="synonym">Freshwater snail</name>
    <dbReference type="NCBI Taxonomy" id="6526"/>
    <lineage>
        <taxon>Eukaryota</taxon>
        <taxon>Metazoa</taxon>
        <taxon>Spiralia</taxon>
        <taxon>Lophotrochozoa</taxon>
        <taxon>Mollusca</taxon>
        <taxon>Gastropoda</taxon>
        <taxon>Heterobranchia</taxon>
        <taxon>Euthyneura</taxon>
        <taxon>Panpulmonata</taxon>
        <taxon>Hygrophila</taxon>
        <taxon>Lymnaeoidea</taxon>
        <taxon>Planorbidae</taxon>
        <taxon>Biomphalaria</taxon>
    </lineage>
</organism>
<proteinExistence type="predicted"/>
<dbReference type="VEuPathDB" id="VectorBase:BGLB028568"/>
<evidence type="ECO:0000313" key="1">
    <source>
        <dbReference type="EnsemblMetazoa" id="BGLB028568-PA"/>
    </source>
</evidence>
<accession>A0A2C9L9B4</accession>
<dbReference type="RefSeq" id="XP_013081316.2">
    <property type="nucleotide sequence ID" value="XM_013225862.2"/>
</dbReference>
<dbReference type="EnsemblMetazoa" id="BGLB028568-RA">
    <property type="protein sequence ID" value="BGLB028568-PA"/>
    <property type="gene ID" value="BGLB028568"/>
</dbReference>
<dbReference type="AlphaFoldDB" id="A0A2C9L9B4"/>
<name>A0A2C9L9B4_BIOGL</name>
<dbReference type="RefSeq" id="XP_013081315.2">
    <property type="nucleotide sequence ID" value="XM_013225861.2"/>
</dbReference>
<reference evidence="1" key="1">
    <citation type="submission" date="2020-05" db="UniProtKB">
        <authorList>
            <consortium name="EnsemblMetazoa"/>
        </authorList>
    </citation>
    <scope>IDENTIFICATION</scope>
    <source>
        <strain evidence="1">BB02</strain>
    </source>
</reference>
<evidence type="ECO:0000313" key="2">
    <source>
        <dbReference type="Proteomes" id="UP000076420"/>
    </source>
</evidence>
<sequence>MEEKVKEAIQQAQVVIDDFKKLIISFADIVKGKLDIILLLAQQLAAKVRKLSPLMTEASQTVKDAIAEAKSAKTVLHQLKDTISSIKNDPSRTLEEALLNQTSTVVQKVTDNVQEVEAMEALLPVLLEKQYELIALYEQLNVILDKDKTLADKEEMQDLKKEMEHLVSVIYRQKDTPGASAS</sequence>
<dbReference type="VEuPathDB" id="VectorBase:BGLAX_047535"/>
<protein>
    <submittedName>
        <fullName evidence="1">Uncharacterized protein</fullName>
    </submittedName>
</protein>
<dbReference type="Proteomes" id="UP000076420">
    <property type="component" value="Unassembled WGS sequence"/>
</dbReference>
<gene>
    <name evidence="1" type="primary">106066778</name>
</gene>
<dbReference type="EnsemblMetazoa" id="BGLB028568-RB">
    <property type="protein sequence ID" value="BGLB028568-PB"/>
    <property type="gene ID" value="BGLB028568"/>
</dbReference>